<evidence type="ECO:0000256" key="1">
    <source>
        <dbReference type="SAM" id="MobiDB-lite"/>
    </source>
</evidence>
<feature type="region of interest" description="Disordered" evidence="1">
    <location>
        <begin position="1"/>
        <end position="22"/>
    </location>
</feature>
<organism evidence="2 3">
    <name type="scientific">Asanoa hainanensis</name>
    <dbReference type="NCBI Taxonomy" id="560556"/>
    <lineage>
        <taxon>Bacteria</taxon>
        <taxon>Bacillati</taxon>
        <taxon>Actinomycetota</taxon>
        <taxon>Actinomycetes</taxon>
        <taxon>Micromonosporales</taxon>
        <taxon>Micromonosporaceae</taxon>
        <taxon>Asanoa</taxon>
    </lineage>
</organism>
<evidence type="ECO:0000313" key="3">
    <source>
        <dbReference type="Proteomes" id="UP000198362"/>
    </source>
</evidence>
<reference evidence="2" key="1">
    <citation type="submission" date="2017-06" db="EMBL/GenBank/DDBJ databases">
        <authorList>
            <person name="Kim H.J."/>
            <person name="Triplett B.A."/>
        </authorList>
    </citation>
    <scope>NUCLEOTIDE SEQUENCE [LARGE SCALE GENOMIC DNA]</scope>
    <source>
        <strain evidence="2">CGMCC 4.5593</strain>
    </source>
</reference>
<protein>
    <submittedName>
        <fullName evidence="2">Uncharacterized protein</fullName>
    </submittedName>
</protein>
<name>A0A239PFH0_9ACTN</name>
<feature type="region of interest" description="Disordered" evidence="1">
    <location>
        <begin position="68"/>
        <end position="91"/>
    </location>
</feature>
<dbReference type="AlphaFoldDB" id="A0A239PFH0"/>
<proteinExistence type="predicted"/>
<evidence type="ECO:0000313" key="2">
    <source>
        <dbReference type="EMBL" id="SNT65857.1"/>
    </source>
</evidence>
<dbReference type="Proteomes" id="UP000198362">
    <property type="component" value="Unassembled WGS sequence"/>
</dbReference>
<dbReference type="EMBL" id="FZPH01000028">
    <property type="protein sequence ID" value="SNT65857.1"/>
    <property type="molecule type" value="Genomic_DNA"/>
</dbReference>
<gene>
    <name evidence="2" type="ORF">SAMN05421812_1283</name>
</gene>
<accession>A0A239PFH0</accession>
<sequence length="165" mass="16766">MTPGSSEPGPPDDTPAGPLWLNPSLRASMDARLRALDHHLAAGDGDGAAHDLDTLAATAARIARQLRGQDAQDGTIRPTISVGTGPLDAADTVPHDPDDPREHNLAVAGRIADGDAASPAAVAALAQGLLDIAQLAMPDTYFATDSRCQLARAVLAATAATPNQG</sequence>
<keyword evidence="3" id="KW-1185">Reference proteome</keyword>